<evidence type="ECO:0000256" key="1">
    <source>
        <dbReference type="SAM" id="MobiDB-lite"/>
    </source>
</evidence>
<feature type="compositionally biased region" description="Polar residues" evidence="1">
    <location>
        <begin position="150"/>
        <end position="159"/>
    </location>
</feature>
<feature type="region of interest" description="Disordered" evidence="1">
    <location>
        <begin position="316"/>
        <end position="340"/>
    </location>
</feature>
<name>A0A6U2GB07_HEMAN</name>
<reference evidence="2" key="1">
    <citation type="submission" date="2021-01" db="EMBL/GenBank/DDBJ databases">
        <authorList>
            <person name="Corre E."/>
            <person name="Pelletier E."/>
            <person name="Niang G."/>
            <person name="Scheremetjew M."/>
            <person name="Finn R."/>
            <person name="Kale V."/>
            <person name="Holt S."/>
            <person name="Cochrane G."/>
            <person name="Meng A."/>
            <person name="Brown T."/>
            <person name="Cohen L."/>
        </authorList>
    </citation>
    <scope>NUCLEOTIDE SEQUENCE</scope>
    <source>
        <strain evidence="2">CCMP644</strain>
    </source>
</reference>
<gene>
    <name evidence="2" type="ORF">HAND00432_LOCUS28127</name>
</gene>
<protein>
    <submittedName>
        <fullName evidence="2">Uncharacterized protein</fullName>
    </submittedName>
</protein>
<evidence type="ECO:0000313" key="2">
    <source>
        <dbReference type="EMBL" id="CAD8977119.1"/>
    </source>
</evidence>
<feature type="region of interest" description="Disordered" evidence="1">
    <location>
        <begin position="41"/>
        <end position="64"/>
    </location>
</feature>
<proteinExistence type="predicted"/>
<dbReference type="EMBL" id="HBFX01046751">
    <property type="protein sequence ID" value="CAD8977119.1"/>
    <property type="molecule type" value="Transcribed_RNA"/>
</dbReference>
<feature type="compositionally biased region" description="Low complexity" evidence="1">
    <location>
        <begin position="318"/>
        <end position="340"/>
    </location>
</feature>
<feature type="region of interest" description="Disordered" evidence="1">
    <location>
        <begin position="142"/>
        <end position="200"/>
    </location>
</feature>
<dbReference type="AlphaFoldDB" id="A0A6U2GB07"/>
<organism evidence="2">
    <name type="scientific">Hemiselmis andersenii</name>
    <name type="common">Cryptophyte alga</name>
    <dbReference type="NCBI Taxonomy" id="464988"/>
    <lineage>
        <taxon>Eukaryota</taxon>
        <taxon>Cryptophyceae</taxon>
        <taxon>Cryptomonadales</taxon>
        <taxon>Hemiselmidaceae</taxon>
        <taxon>Hemiselmis</taxon>
    </lineage>
</organism>
<sequence length="340" mass="34836">MSGILQLPQIEATNTMGDGAQPVYMPPSPTRQLREALDQCTPTNGIAPAKTPSGPGEVTPQGTPERVKGLVAQWQRGHAPAFPQQASTPSSLGGAYVEVSCASVLNAEGAGGIGAQEGSGSGKLGMQEDILAPLGSGAVLETPAAAGDGSHNNFSSPLASLTQGTTSTSSTVTASPGRHDPPVVYSKPTPAGPPEEGAGGLQRGLSGTGTQLQVPAPVISMTLEHGDRPVPVSRSSPPLVAMDAKNVERSSDENNMTFRNMYMIQEVQAAQAYTGGSGWLTKLTSACDAMCMSFDCCAFDVADDWVSAPAKQKAEEWASLSPTTAPLPLAPRVAVTPEGQ</sequence>
<accession>A0A6U2GB07</accession>
<feature type="region of interest" description="Disordered" evidence="1">
    <location>
        <begin position="1"/>
        <end position="27"/>
    </location>
</feature>
<feature type="compositionally biased region" description="Low complexity" evidence="1">
    <location>
        <begin position="160"/>
        <end position="175"/>
    </location>
</feature>